<dbReference type="Proteomes" id="UP001524478">
    <property type="component" value="Unassembled WGS sequence"/>
</dbReference>
<keyword evidence="1" id="KW-1133">Transmembrane helix</keyword>
<evidence type="ECO:0000313" key="2">
    <source>
        <dbReference type="EMBL" id="MCQ4923685.1"/>
    </source>
</evidence>
<evidence type="ECO:0000313" key="3">
    <source>
        <dbReference type="Proteomes" id="UP001524478"/>
    </source>
</evidence>
<feature type="transmembrane region" description="Helical" evidence="1">
    <location>
        <begin position="7"/>
        <end position="28"/>
    </location>
</feature>
<evidence type="ECO:0000256" key="1">
    <source>
        <dbReference type="SAM" id="Phobius"/>
    </source>
</evidence>
<keyword evidence="1" id="KW-0472">Membrane</keyword>
<dbReference type="Gene3D" id="1.25.10.10">
    <property type="entry name" value="Leucine-rich Repeat Variant"/>
    <property type="match status" value="2"/>
</dbReference>
<keyword evidence="3" id="KW-1185">Reference proteome</keyword>
<dbReference type="SUPFAM" id="SSF48371">
    <property type="entry name" value="ARM repeat"/>
    <property type="match status" value="1"/>
</dbReference>
<dbReference type="InterPro" id="IPR016024">
    <property type="entry name" value="ARM-type_fold"/>
</dbReference>
<evidence type="ECO:0008006" key="4">
    <source>
        <dbReference type="Google" id="ProtNLM"/>
    </source>
</evidence>
<dbReference type="InterPro" id="IPR011989">
    <property type="entry name" value="ARM-like"/>
</dbReference>
<dbReference type="RefSeq" id="WP_256311593.1">
    <property type="nucleotide sequence ID" value="NZ_JANGAC010000007.1"/>
</dbReference>
<proteinExistence type="predicted"/>
<accession>A0ABT1SBJ8</accession>
<protein>
    <recommendedName>
        <fullName evidence="4">HEAT repeat domain-containing protein</fullName>
    </recommendedName>
</protein>
<dbReference type="EMBL" id="JANGAC010000007">
    <property type="protein sequence ID" value="MCQ4923685.1"/>
    <property type="molecule type" value="Genomic_DNA"/>
</dbReference>
<keyword evidence="1" id="KW-0812">Transmembrane</keyword>
<gene>
    <name evidence="2" type="ORF">NE686_11335</name>
</gene>
<comment type="caution">
    <text evidence="2">The sequence shown here is derived from an EMBL/GenBank/DDBJ whole genome shotgun (WGS) entry which is preliminary data.</text>
</comment>
<organism evidence="2 3">
    <name type="scientific">Tissierella carlieri</name>
    <dbReference type="NCBI Taxonomy" id="689904"/>
    <lineage>
        <taxon>Bacteria</taxon>
        <taxon>Bacillati</taxon>
        <taxon>Bacillota</taxon>
        <taxon>Tissierellia</taxon>
        <taxon>Tissierellales</taxon>
        <taxon>Tissierellaceae</taxon>
        <taxon>Tissierella</taxon>
    </lineage>
</organism>
<reference evidence="2 3" key="1">
    <citation type="submission" date="2022-06" db="EMBL/GenBank/DDBJ databases">
        <title>Isolation of gut microbiota from human fecal samples.</title>
        <authorList>
            <person name="Pamer E.G."/>
            <person name="Barat B."/>
            <person name="Waligurski E."/>
            <person name="Medina S."/>
            <person name="Paddock L."/>
            <person name="Mostad J."/>
        </authorList>
    </citation>
    <scope>NUCLEOTIDE SEQUENCE [LARGE SCALE GENOMIC DNA]</scope>
    <source>
        <strain evidence="2 3">DFI.7.95</strain>
    </source>
</reference>
<name>A0ABT1SBJ8_9FIRM</name>
<sequence length="387" mass="44943">MNFKIQFVIYGVYTLLLLNIIMFIFLLIHKIIDRKIGKKDEKSRRYYENIIEDFISNNIEDIPEINTRRELLIFKSAVLESLNRSNKNQQDKLLEIAREVGLVKIEMEYLNNASEARRAIAAYFLGEIGAKEATKELINNIDRSNKELSYVICRALVLVGGIEYIDIIIDILRVDDFIMKSRILDLISLIHEEDIYPKMKEYLEGTDIFKRVLALEALGNRKDKRVFPYIGQAISSSEKELKISGLKAVIEIGYLDCEDIISDIKMLKDDEEWEVRAFLAKALGEYNDCGHEEIMILKEMVEDLNWFVRFNSSESLLRLGENGVVVLSEILYSSDEFAQDRAWAILQREIELYSLFDRIKAYVKYDYIFNNIVSYEKSINGGALVES</sequence>